<dbReference type="Pfam" id="PF08318">
    <property type="entry name" value="COG4_m"/>
    <property type="match status" value="1"/>
</dbReference>
<feature type="domain" description="COG4 transport protein middle alpha-helical bundle" evidence="10">
    <location>
        <begin position="174"/>
        <end position="514"/>
    </location>
</feature>
<keyword evidence="11" id="KW-0378">Hydrolase</keyword>
<proteinExistence type="inferred from homology"/>
<accession>A0A8K0RC19</accession>
<evidence type="ECO:0000256" key="8">
    <source>
        <dbReference type="ARBA" id="ARBA00031340"/>
    </source>
</evidence>
<dbReference type="GO" id="GO:0000139">
    <property type="term" value="C:Golgi membrane"/>
    <property type="evidence" value="ECO:0007669"/>
    <property type="project" value="UniProtKB-SubCell"/>
</dbReference>
<keyword evidence="7" id="KW-0472">Membrane</keyword>
<evidence type="ECO:0000313" key="12">
    <source>
        <dbReference type="Proteomes" id="UP000813461"/>
    </source>
</evidence>
<organism evidence="11 12">
    <name type="scientific">Paraphoma chrysanthemicola</name>
    <dbReference type="NCBI Taxonomy" id="798071"/>
    <lineage>
        <taxon>Eukaryota</taxon>
        <taxon>Fungi</taxon>
        <taxon>Dikarya</taxon>
        <taxon>Ascomycota</taxon>
        <taxon>Pezizomycotina</taxon>
        <taxon>Dothideomycetes</taxon>
        <taxon>Pleosporomycetidae</taxon>
        <taxon>Pleosporales</taxon>
        <taxon>Pleosporineae</taxon>
        <taxon>Phaeosphaeriaceae</taxon>
        <taxon>Paraphoma</taxon>
    </lineage>
</organism>
<comment type="subcellular location">
    <subcellularLocation>
        <location evidence="1">Golgi apparatus membrane</location>
        <topology evidence="1">Peripheral membrane protein</topology>
    </subcellularLocation>
</comment>
<dbReference type="Gene3D" id="1.20.58.1970">
    <property type="match status" value="1"/>
</dbReference>
<evidence type="ECO:0000256" key="1">
    <source>
        <dbReference type="ARBA" id="ARBA00004395"/>
    </source>
</evidence>
<dbReference type="InterPro" id="IPR008313">
    <property type="entry name" value="GH125"/>
</dbReference>
<dbReference type="InterPro" id="IPR048680">
    <property type="entry name" value="COG4_N"/>
</dbReference>
<name>A0A8K0RC19_9PLEO</name>
<evidence type="ECO:0000256" key="5">
    <source>
        <dbReference type="ARBA" id="ARBA00022927"/>
    </source>
</evidence>
<evidence type="ECO:0000313" key="11">
    <source>
        <dbReference type="EMBL" id="KAH7091424.1"/>
    </source>
</evidence>
<evidence type="ECO:0000256" key="2">
    <source>
        <dbReference type="ARBA" id="ARBA00009215"/>
    </source>
</evidence>
<dbReference type="Gene3D" id="1.50.10.10">
    <property type="match status" value="1"/>
</dbReference>
<dbReference type="SMART" id="SM01149">
    <property type="entry name" value="DUF1237"/>
    <property type="match status" value="1"/>
</dbReference>
<dbReference type="PANTHER" id="PTHR24016:SF0">
    <property type="entry name" value="CONSERVED OLIGOMERIC GOLGI COMPLEX SUBUNIT 4"/>
    <property type="match status" value="1"/>
</dbReference>
<reference evidence="11" key="1">
    <citation type="journal article" date="2021" name="Nat. Commun.">
        <title>Genetic determinants of endophytism in the Arabidopsis root mycobiome.</title>
        <authorList>
            <person name="Mesny F."/>
            <person name="Miyauchi S."/>
            <person name="Thiergart T."/>
            <person name="Pickel B."/>
            <person name="Atanasova L."/>
            <person name="Karlsson M."/>
            <person name="Huettel B."/>
            <person name="Barry K.W."/>
            <person name="Haridas S."/>
            <person name="Chen C."/>
            <person name="Bauer D."/>
            <person name="Andreopoulos W."/>
            <person name="Pangilinan J."/>
            <person name="LaButti K."/>
            <person name="Riley R."/>
            <person name="Lipzen A."/>
            <person name="Clum A."/>
            <person name="Drula E."/>
            <person name="Henrissat B."/>
            <person name="Kohler A."/>
            <person name="Grigoriev I.V."/>
            <person name="Martin F.M."/>
            <person name="Hacquard S."/>
        </authorList>
    </citation>
    <scope>NUCLEOTIDE SEQUENCE</scope>
    <source>
        <strain evidence="11">MPI-SDFR-AT-0120</strain>
    </source>
</reference>
<gene>
    <name evidence="11" type="ORF">FB567DRAFT_436859</name>
</gene>
<dbReference type="GO" id="GO:0016798">
    <property type="term" value="F:hydrolase activity, acting on glycosyl bonds"/>
    <property type="evidence" value="ECO:0007669"/>
    <property type="project" value="UniProtKB-KW"/>
</dbReference>
<evidence type="ECO:0000256" key="6">
    <source>
        <dbReference type="ARBA" id="ARBA00023034"/>
    </source>
</evidence>
<comment type="caution">
    <text evidence="11">The sequence shown here is derived from an EMBL/GenBank/DDBJ whole genome shotgun (WGS) entry which is preliminary data.</text>
</comment>
<feature type="compositionally biased region" description="Low complexity" evidence="9">
    <location>
        <begin position="340"/>
        <end position="350"/>
    </location>
</feature>
<dbReference type="SMART" id="SM00762">
    <property type="entry name" value="Cog4"/>
    <property type="match status" value="1"/>
</dbReference>
<dbReference type="InterPro" id="IPR008928">
    <property type="entry name" value="6-hairpin_glycosidase_sf"/>
</dbReference>
<dbReference type="EMBL" id="JAGMVJ010000004">
    <property type="protein sequence ID" value="KAH7091424.1"/>
    <property type="molecule type" value="Genomic_DNA"/>
</dbReference>
<dbReference type="InterPro" id="IPR048684">
    <property type="entry name" value="COG4_C"/>
</dbReference>
<keyword evidence="6" id="KW-0333">Golgi apparatus</keyword>
<dbReference type="InterPro" id="IPR012341">
    <property type="entry name" value="6hp_glycosidase-like_sf"/>
</dbReference>
<evidence type="ECO:0000256" key="9">
    <source>
        <dbReference type="SAM" id="MobiDB-lite"/>
    </source>
</evidence>
<dbReference type="PANTHER" id="PTHR24016">
    <property type="entry name" value="CONSERVED OLIGOMERIC GOLGI COMPLEX SUBUNIT 4"/>
    <property type="match status" value="1"/>
</dbReference>
<dbReference type="Pfam" id="PF20663">
    <property type="entry name" value="COG4_N"/>
    <property type="match status" value="1"/>
</dbReference>
<sequence length="1275" mass="142372">MAVANGDQEPTRDVFAATSIAEIHAALHQLHEQEATVTRQLNTLIASQKDLSRELGRLDLLRAHLGTQAVNTRAISNGMLSDAASTANRISSAVKRLDQEQSNVKATLEVVEQVAELKACVLGVHGSMGAPQDWETAAAYLSRASKIPDEVINGSFAEEIVPTAEVPDPPRVTLDAAAESLCGLFLREFEKAAKEGDGSKVTRFFKLFPLIGRTDVGLDAYGRYVCQGVASRARTTFNSAPPAQRNEGFFYGNTITKLFEHIAQIVDGHEPLVEQHYGPGMMAKVIERLQIEADVQGGIVLDTWHEERSIDRKLTDIKSYAFSFLVQSFLPSQKPSGGTPRSSSPANAARASEDEGVNMKEVDGLLGESALMLGRWALYSRFISDKCASSQPEDRIDHGLVMPDFLATSNLQKKVSSHLVEPFNIMTTFFFRRSVEKAFQLDESPSDLTLNPTKPLGSNPPFITSAVDDVMYIVNQVLQRTLATSQRAIIASVEPTITRVLGGDFIGMIQRKMRDESYPRPVIQGGLPPEDKVIAFLLLINNLDVSNDYIKRIVEQQLNKRPQAGSDDAKSPLQELYPFGHDAVFVEGRLKALQKAFTSKSTELINDGITVLFSNVLKPRIRPILAEAFRDIDYSPAEDEEEMEDDLEDDADLVKSRFDRGWGVVIRPIKRILTAANFDRLLSLALEYLASALEKRIRSYYGRVNELGAVRLERDIAGIINAAVAGGKYGLRDAFTKCTQMTLIMNMEDDEWDEVVNDAAGESGIPWVLDMEERKRLTLFACITFFPLSLAQCPVYTTYSAQRHEPFSTGKYELSSMRPIPPCRTFYSHEVEDTIERLKDVIVDPDLFRLFQNTWPSTLDTTIAWRGWSNASAILQDDPVRPPQEEELTFVITGDIEAISDSLASLFRGAINLQARYILESPFCNAFQAPDEAGIVRKSSMNSDQITPSFDYYKVFSCQWELDSVASFLQLSADYVSKTGDYEFFHKSSNWTKAVEVVLRTAESMMIDSYDDEGNWQHTPYTYCAPYGGKTPINNCNGSPHRGNIGLVRSFHRPSDDACIYQYLIPSNMMFSSALNLSSNIMQAITPTSSPSNLTSWMRQMSTGINRAILDHALTNDPKYGKIYAFEVDGYGSHIAMDDPNIPSLLSAPFLGYTTLHDPIYQNTRRKILSRDNPYYAWGPTISGVGSMHTLPGRVWPMANIMTILTSEDDEEIIANLRMLLRSTHSLGLMHESVDARNDAIYSRPWFSWANGLFGQMVLDLERRKPWILGMRFQQ</sequence>
<dbReference type="Pfam" id="PF20662">
    <property type="entry name" value="COG4_C"/>
    <property type="match status" value="1"/>
</dbReference>
<evidence type="ECO:0000256" key="3">
    <source>
        <dbReference type="ARBA" id="ARBA00020975"/>
    </source>
</evidence>
<feature type="region of interest" description="Disordered" evidence="9">
    <location>
        <begin position="333"/>
        <end position="355"/>
    </location>
</feature>
<dbReference type="InterPro" id="IPR013167">
    <property type="entry name" value="COG4_M"/>
</dbReference>
<keyword evidence="5" id="KW-0653">Protein transport</keyword>
<dbReference type="GO" id="GO:0015031">
    <property type="term" value="P:protein transport"/>
    <property type="evidence" value="ECO:0007669"/>
    <property type="project" value="UniProtKB-KW"/>
</dbReference>
<keyword evidence="11" id="KW-0326">Glycosidase</keyword>
<dbReference type="AlphaFoldDB" id="A0A8K0RC19"/>
<evidence type="ECO:0000256" key="4">
    <source>
        <dbReference type="ARBA" id="ARBA00022448"/>
    </source>
</evidence>
<dbReference type="InterPro" id="IPR048682">
    <property type="entry name" value="COG4"/>
</dbReference>
<comment type="similarity">
    <text evidence="2">Belongs to the COG4 family.</text>
</comment>
<dbReference type="SUPFAM" id="SSF48208">
    <property type="entry name" value="Six-hairpin glycosidases"/>
    <property type="match status" value="1"/>
</dbReference>
<evidence type="ECO:0000259" key="10">
    <source>
        <dbReference type="SMART" id="SM00762"/>
    </source>
</evidence>
<evidence type="ECO:0000256" key="7">
    <source>
        <dbReference type="ARBA" id="ARBA00023136"/>
    </source>
</evidence>
<keyword evidence="4" id="KW-0813">Transport</keyword>
<protein>
    <recommendedName>
        <fullName evidence="3">Conserved oligomeric Golgi complex subunit 4</fullName>
    </recommendedName>
    <alternativeName>
        <fullName evidence="8">Component of oligomeric Golgi complex 4</fullName>
    </alternativeName>
</protein>
<dbReference type="Pfam" id="PF06824">
    <property type="entry name" value="Glyco_hydro_125"/>
    <property type="match status" value="1"/>
</dbReference>
<dbReference type="GO" id="GO:0005975">
    <property type="term" value="P:carbohydrate metabolic process"/>
    <property type="evidence" value="ECO:0007669"/>
    <property type="project" value="InterPro"/>
</dbReference>
<dbReference type="OrthoDB" id="47059at2759"/>
<dbReference type="Proteomes" id="UP000813461">
    <property type="component" value="Unassembled WGS sequence"/>
</dbReference>
<keyword evidence="12" id="KW-1185">Reference proteome</keyword>